<dbReference type="STRING" id="45670.SN16_09875"/>
<dbReference type="PANTHER" id="PTHR36834">
    <property type="entry name" value="MEMBRANE PROTEIN-RELATED"/>
    <property type="match status" value="1"/>
</dbReference>
<feature type="domain" description="VanZ-like" evidence="2">
    <location>
        <begin position="46"/>
        <end position="167"/>
    </location>
</feature>
<accession>A0A0C2DJU2</accession>
<dbReference type="AlphaFoldDB" id="A0A0C2DJU2"/>
<evidence type="ECO:0000313" key="3">
    <source>
        <dbReference type="EMBL" id="KIH70248.1"/>
    </source>
</evidence>
<dbReference type="EMBL" id="JXII01000008">
    <property type="protein sequence ID" value="KIH70248.1"/>
    <property type="molecule type" value="Genomic_DNA"/>
</dbReference>
<reference evidence="4" key="3">
    <citation type="submission" date="2022-12" db="EMBL/GenBank/DDBJ databases">
        <title>Genome analysis and biological profiling of marine Salinicoccus roseus MOSEL-ME25.</title>
        <authorList>
            <person name="Mirza F.T."/>
            <person name="Xie Y."/>
            <person name="Shinwari Z.K."/>
        </authorList>
    </citation>
    <scope>NUCLEOTIDE SEQUENCE</scope>
    <source>
        <strain evidence="4">MOSEL-ME25</strain>
    </source>
</reference>
<gene>
    <name evidence="4" type="ORF">F7P68_0011285</name>
    <name evidence="3" type="ORF">SN16_09875</name>
</gene>
<dbReference type="OrthoDB" id="4822551at2"/>
<feature type="transmembrane region" description="Helical" evidence="1">
    <location>
        <begin position="12"/>
        <end position="30"/>
    </location>
</feature>
<sequence>MRQLYEAFQPVIPVFILLFILVIAMTLIIQRKSGYRLDTMRKRMDFLLYLGLMMTIIGILLLTLLPSSNPEKVTQFVPFYSIIDTFEYATDYAIINSIGMNILLFVPLGMFLYIFTKSEFLTTVLACLFSIFIEFLQYMLPIGRISNVDDVILNTVGGIIGMILGLVFSKLGIVYYFFGAGKGNNKD</sequence>
<comment type="caution">
    <text evidence="3">The sequence shown here is derived from an EMBL/GenBank/DDBJ whole genome shotgun (WGS) entry which is preliminary data.</text>
</comment>
<evidence type="ECO:0000256" key="1">
    <source>
        <dbReference type="SAM" id="Phobius"/>
    </source>
</evidence>
<organism evidence="3 5">
    <name type="scientific">Salinicoccus roseus</name>
    <dbReference type="NCBI Taxonomy" id="45670"/>
    <lineage>
        <taxon>Bacteria</taxon>
        <taxon>Bacillati</taxon>
        <taxon>Bacillota</taxon>
        <taxon>Bacilli</taxon>
        <taxon>Bacillales</taxon>
        <taxon>Staphylococcaceae</taxon>
        <taxon>Salinicoccus</taxon>
    </lineage>
</organism>
<evidence type="ECO:0000313" key="4">
    <source>
        <dbReference type="EMBL" id="MDB0581113.1"/>
    </source>
</evidence>
<keyword evidence="6" id="KW-1185">Reference proteome</keyword>
<feature type="transmembrane region" description="Helical" evidence="1">
    <location>
        <begin position="93"/>
        <end position="113"/>
    </location>
</feature>
<evidence type="ECO:0000259" key="2">
    <source>
        <dbReference type="Pfam" id="PF04892"/>
    </source>
</evidence>
<dbReference type="InterPro" id="IPR006976">
    <property type="entry name" value="VanZ-like"/>
</dbReference>
<feature type="transmembrane region" description="Helical" evidence="1">
    <location>
        <begin position="46"/>
        <end position="65"/>
    </location>
</feature>
<dbReference type="GeneID" id="77845865"/>
<dbReference type="EMBL" id="JABEVU030000001">
    <property type="protein sequence ID" value="MDB0581113.1"/>
    <property type="molecule type" value="Genomic_DNA"/>
</dbReference>
<proteinExistence type="predicted"/>
<keyword evidence="1" id="KW-1133">Transmembrane helix</keyword>
<keyword evidence="1" id="KW-0812">Transmembrane</keyword>
<evidence type="ECO:0000313" key="5">
    <source>
        <dbReference type="Proteomes" id="UP000031546"/>
    </source>
</evidence>
<protein>
    <submittedName>
        <fullName evidence="4">VanZ family protein</fullName>
    </submittedName>
</protein>
<dbReference type="Proteomes" id="UP000031546">
    <property type="component" value="Unassembled WGS sequence"/>
</dbReference>
<dbReference type="PANTHER" id="PTHR36834:SF1">
    <property type="entry name" value="INTEGRAL MEMBRANE PROTEIN"/>
    <property type="match status" value="1"/>
</dbReference>
<dbReference type="InterPro" id="IPR053150">
    <property type="entry name" value="Teicoplanin_resist-assoc"/>
</dbReference>
<feature type="transmembrane region" description="Helical" evidence="1">
    <location>
        <begin position="120"/>
        <end position="140"/>
    </location>
</feature>
<name>A0A0C2DJU2_9STAP</name>
<dbReference type="RefSeq" id="WP_040106452.1">
    <property type="nucleotide sequence ID" value="NZ_JABEVU030000001.1"/>
</dbReference>
<reference evidence="3 5" key="1">
    <citation type="submission" date="2015-01" db="EMBL/GenBank/DDBJ databases">
        <title>Genome sequences of high lactate-tolerant strain Salinicoccus roseus W12 with industrial interest.</title>
        <authorList>
            <person name="Wang H."/>
            <person name="Yu B."/>
        </authorList>
    </citation>
    <scope>NUCLEOTIDE SEQUENCE [LARGE SCALE GENOMIC DNA]</scope>
    <source>
        <strain evidence="3 5">W12</strain>
    </source>
</reference>
<dbReference type="Proteomes" id="UP000527860">
    <property type="component" value="Unassembled WGS sequence"/>
</dbReference>
<keyword evidence="1" id="KW-0472">Membrane</keyword>
<feature type="transmembrane region" description="Helical" evidence="1">
    <location>
        <begin position="152"/>
        <end position="178"/>
    </location>
</feature>
<dbReference type="Pfam" id="PF04892">
    <property type="entry name" value="VanZ"/>
    <property type="match status" value="1"/>
</dbReference>
<evidence type="ECO:0000313" key="6">
    <source>
        <dbReference type="Proteomes" id="UP000527860"/>
    </source>
</evidence>
<reference evidence="4" key="2">
    <citation type="submission" date="2020-04" db="EMBL/GenBank/DDBJ databases">
        <authorList>
            <person name="Tanveer F."/>
            <person name="Xie Y."/>
            <person name="Shinwari Z.K."/>
        </authorList>
    </citation>
    <scope>NUCLEOTIDE SEQUENCE</scope>
    <source>
        <strain evidence="4">MOSEL-ME25</strain>
    </source>
</reference>